<dbReference type="PANTHER" id="PTHR32089">
    <property type="entry name" value="METHYL-ACCEPTING CHEMOTAXIS PROTEIN MCPB"/>
    <property type="match status" value="1"/>
</dbReference>
<keyword evidence="5 10" id="KW-1133">Transmembrane helix</keyword>
<protein>
    <recommendedName>
        <fullName evidence="15">Methyl-accepting chemotaxis protein</fullName>
    </recommendedName>
</protein>
<dbReference type="STRING" id="679201.HMPREF9334_01163"/>
<dbReference type="Proteomes" id="UP000004129">
    <property type="component" value="Unassembled WGS sequence"/>
</dbReference>
<comment type="subcellular location">
    <subcellularLocation>
        <location evidence="1">Cell membrane</location>
        <topology evidence="1">Multi-pass membrane protein</topology>
    </subcellularLocation>
</comment>
<dbReference type="GO" id="GO:0006935">
    <property type="term" value="P:chemotaxis"/>
    <property type="evidence" value="ECO:0007669"/>
    <property type="project" value="UniProtKB-KW"/>
</dbReference>
<dbReference type="CDD" id="cd18773">
    <property type="entry name" value="PDC1_HK_sensor"/>
    <property type="match status" value="1"/>
</dbReference>
<dbReference type="SUPFAM" id="SSF58104">
    <property type="entry name" value="Methyl-accepting chemotaxis protein (MCP) signaling domain"/>
    <property type="match status" value="1"/>
</dbReference>
<keyword evidence="2" id="KW-1003">Cell membrane</keyword>
<evidence type="ECO:0000256" key="4">
    <source>
        <dbReference type="ARBA" id="ARBA00022692"/>
    </source>
</evidence>
<evidence type="ECO:0000256" key="5">
    <source>
        <dbReference type="ARBA" id="ARBA00022989"/>
    </source>
</evidence>
<keyword evidence="6 10" id="KW-0472">Membrane</keyword>
<keyword evidence="3" id="KW-0145">Chemotaxis</keyword>
<evidence type="ECO:0000256" key="6">
    <source>
        <dbReference type="ARBA" id="ARBA00023136"/>
    </source>
</evidence>
<dbReference type="SMART" id="SM00283">
    <property type="entry name" value="MA"/>
    <property type="match status" value="1"/>
</dbReference>
<dbReference type="Pfam" id="PF02743">
    <property type="entry name" value="dCache_1"/>
    <property type="match status" value="1"/>
</dbReference>
<dbReference type="InterPro" id="IPR003660">
    <property type="entry name" value="HAMP_dom"/>
</dbReference>
<evidence type="ECO:0000256" key="10">
    <source>
        <dbReference type="SAM" id="Phobius"/>
    </source>
</evidence>
<reference evidence="13 14" key="1">
    <citation type="submission" date="2011-08" db="EMBL/GenBank/DDBJ databases">
        <title>The Genome Sequence of Selenomonas infelix ATCC 43532.</title>
        <authorList>
            <consortium name="The Broad Institute Genome Sequencing Platform"/>
            <person name="Earl A."/>
            <person name="Ward D."/>
            <person name="Feldgarden M."/>
            <person name="Gevers D."/>
            <person name="Izard J."/>
            <person name="Blanton J.M."/>
            <person name="Baranova O.V."/>
            <person name="Dewhirst F.E."/>
            <person name="Young S.K."/>
            <person name="Zeng Q."/>
            <person name="Gargeya S."/>
            <person name="Fitzgerald M."/>
            <person name="Haas B."/>
            <person name="Abouelleil A."/>
            <person name="Alvarado L."/>
            <person name="Arachchi H.M."/>
            <person name="Berlin A."/>
            <person name="Brown A."/>
            <person name="Chapman S.B."/>
            <person name="Chen Z."/>
            <person name="Dunbar C."/>
            <person name="Freedman E."/>
            <person name="Gearin G."/>
            <person name="Gellesch M."/>
            <person name="Goldberg J."/>
            <person name="Griggs A."/>
            <person name="Gujja S."/>
            <person name="Heiman D."/>
            <person name="Howarth C."/>
            <person name="Larson L."/>
            <person name="Lui A."/>
            <person name="MacDonald P.J.P."/>
            <person name="Montmayeur A."/>
            <person name="Murphy C."/>
            <person name="Neiman D."/>
            <person name="Pearson M."/>
            <person name="Priest M."/>
            <person name="Roberts A."/>
            <person name="Saif S."/>
            <person name="Shea T."/>
            <person name="Shenoy N."/>
            <person name="Sisk P."/>
            <person name="Stolte C."/>
            <person name="Sykes S."/>
            <person name="Wortman J."/>
            <person name="Nusbaum C."/>
            <person name="Birren B."/>
        </authorList>
    </citation>
    <scope>NUCLEOTIDE SEQUENCE [LARGE SCALE GENOMIC DNA]</scope>
    <source>
        <strain evidence="13 14">ATCC 43532</strain>
    </source>
</reference>
<evidence type="ECO:0000313" key="13">
    <source>
        <dbReference type="EMBL" id="EHG20870.1"/>
    </source>
</evidence>
<dbReference type="PROSITE" id="PS50885">
    <property type="entry name" value="HAMP"/>
    <property type="match status" value="1"/>
</dbReference>
<name>G5GPI2_9FIRM</name>
<dbReference type="GO" id="GO:0005886">
    <property type="term" value="C:plasma membrane"/>
    <property type="evidence" value="ECO:0007669"/>
    <property type="project" value="UniProtKB-SubCell"/>
</dbReference>
<evidence type="ECO:0000256" key="3">
    <source>
        <dbReference type="ARBA" id="ARBA00022500"/>
    </source>
</evidence>
<sequence length="661" mass="72045">MAEKGVYAMKLRSKMLLWIGGPFIVIFIAMAAFSYWEASKMIESATQREMEALAKYHAEEINSLVQEQCGILEGLGQVWSTELPSNESFISAARDFGARTDIDGIYMGFPDRDFLYGHEKVVPRDEFDATSRPWYRIAKENNGVQISEVFINKFHQKKVFALSRALHPSDGTEAILGMDVPFSSVEKKVAAFKIRETGAAFLLDDKGRFIYHSALTMENNVHEQGDEAAKRFLSKEPLFFTSSYQDVDYFYAVHPVGNTGWSLVLFVPKAEVLADVNVLKWTMIAGLLLSLVLLSGLLYAIARSIASPLENMAGAAAEVAKGNLGIVPPEMNREDEIGQLHNAFLAMVKGLRDLIQSAAQTAEQLAAASEELTASADQSAQGAQHAAEAIVKITGSTVEQREVVDESFQTVDRITQAINEIANEITDVSAATQRAQAATVEGQQGLGIAVKGMNVLNQSAQNVGDAVTALYESSKRISEIVEMITEIAGQTNLLALNAAIEAARAGEQGRGFAVVAEEVRKLAEQSENAAQEITELITENANRIESTFKVMQEQKERVGEGVTQVNQAGEQFDRIADVVKELSHKVDTILKSTEGIKAGSEQMFNSVESVQTVSNAVSSEAENVSAVSEQQAASMQEIAAASQTLAQLAQDLQRLVERFQL</sequence>
<dbReference type="EMBL" id="ACZM01000013">
    <property type="protein sequence ID" value="EHG20870.1"/>
    <property type="molecule type" value="Genomic_DNA"/>
</dbReference>
<evidence type="ECO:0000256" key="9">
    <source>
        <dbReference type="PROSITE-ProRule" id="PRU00284"/>
    </source>
</evidence>
<evidence type="ECO:0000259" key="12">
    <source>
        <dbReference type="PROSITE" id="PS50885"/>
    </source>
</evidence>
<feature type="transmembrane region" description="Helical" evidence="10">
    <location>
        <begin position="281"/>
        <end position="302"/>
    </location>
</feature>
<accession>G5GPI2</accession>
<keyword evidence="7 9" id="KW-0807">Transducer</keyword>
<dbReference type="SMART" id="SM00304">
    <property type="entry name" value="HAMP"/>
    <property type="match status" value="1"/>
</dbReference>
<feature type="transmembrane region" description="Helical" evidence="10">
    <location>
        <begin position="16"/>
        <end position="36"/>
    </location>
</feature>
<dbReference type="eggNOG" id="COG0840">
    <property type="taxonomic scope" value="Bacteria"/>
</dbReference>
<dbReference type="InterPro" id="IPR033479">
    <property type="entry name" value="dCache_1"/>
</dbReference>
<dbReference type="Pfam" id="PF00015">
    <property type="entry name" value="MCPsignal"/>
    <property type="match status" value="1"/>
</dbReference>
<comment type="caution">
    <text evidence="13">The sequence shown here is derived from an EMBL/GenBank/DDBJ whole genome shotgun (WGS) entry which is preliminary data.</text>
</comment>
<dbReference type="PANTHER" id="PTHR32089:SF112">
    <property type="entry name" value="LYSOZYME-LIKE PROTEIN-RELATED"/>
    <property type="match status" value="1"/>
</dbReference>
<dbReference type="PROSITE" id="PS50111">
    <property type="entry name" value="CHEMOTAXIS_TRANSDUC_2"/>
    <property type="match status" value="1"/>
</dbReference>
<dbReference type="Gene3D" id="3.30.450.20">
    <property type="entry name" value="PAS domain"/>
    <property type="match status" value="2"/>
</dbReference>
<organism evidence="13 14">
    <name type="scientific">Selenomonas infelix ATCC 43532</name>
    <dbReference type="NCBI Taxonomy" id="679201"/>
    <lineage>
        <taxon>Bacteria</taxon>
        <taxon>Bacillati</taxon>
        <taxon>Bacillota</taxon>
        <taxon>Negativicutes</taxon>
        <taxon>Selenomonadales</taxon>
        <taxon>Selenomonadaceae</taxon>
        <taxon>Selenomonas</taxon>
    </lineage>
</organism>
<dbReference type="CDD" id="cd12912">
    <property type="entry name" value="PDC2_MCP_like"/>
    <property type="match status" value="1"/>
</dbReference>
<evidence type="ECO:0000256" key="8">
    <source>
        <dbReference type="ARBA" id="ARBA00029447"/>
    </source>
</evidence>
<dbReference type="AlphaFoldDB" id="G5GPI2"/>
<dbReference type="CDD" id="cd11386">
    <property type="entry name" value="MCP_signal"/>
    <property type="match status" value="1"/>
</dbReference>
<proteinExistence type="inferred from homology"/>
<keyword evidence="14" id="KW-1185">Reference proteome</keyword>
<dbReference type="Gene3D" id="1.10.287.950">
    <property type="entry name" value="Methyl-accepting chemotaxis protein"/>
    <property type="match status" value="1"/>
</dbReference>
<evidence type="ECO:0000256" key="1">
    <source>
        <dbReference type="ARBA" id="ARBA00004651"/>
    </source>
</evidence>
<evidence type="ECO:0000256" key="7">
    <source>
        <dbReference type="ARBA" id="ARBA00023224"/>
    </source>
</evidence>
<dbReference type="Pfam" id="PF00672">
    <property type="entry name" value="HAMP"/>
    <property type="match status" value="1"/>
</dbReference>
<gene>
    <name evidence="13" type="ORF">HMPREF9334_01163</name>
</gene>
<dbReference type="Gene3D" id="1.10.8.500">
    <property type="entry name" value="HAMP domain in histidine kinase"/>
    <property type="match status" value="1"/>
</dbReference>
<dbReference type="InterPro" id="IPR004089">
    <property type="entry name" value="MCPsignal_dom"/>
</dbReference>
<evidence type="ECO:0008006" key="15">
    <source>
        <dbReference type="Google" id="ProtNLM"/>
    </source>
</evidence>
<feature type="domain" description="HAMP" evidence="12">
    <location>
        <begin position="303"/>
        <end position="356"/>
    </location>
</feature>
<dbReference type="SUPFAM" id="SSF158472">
    <property type="entry name" value="HAMP domain-like"/>
    <property type="match status" value="1"/>
</dbReference>
<evidence type="ECO:0000259" key="11">
    <source>
        <dbReference type="PROSITE" id="PS50111"/>
    </source>
</evidence>
<dbReference type="GO" id="GO:0007165">
    <property type="term" value="P:signal transduction"/>
    <property type="evidence" value="ECO:0007669"/>
    <property type="project" value="UniProtKB-KW"/>
</dbReference>
<keyword evidence="4 10" id="KW-0812">Transmembrane</keyword>
<evidence type="ECO:0000256" key="2">
    <source>
        <dbReference type="ARBA" id="ARBA00022475"/>
    </source>
</evidence>
<dbReference type="CDD" id="cd06225">
    <property type="entry name" value="HAMP"/>
    <property type="match status" value="1"/>
</dbReference>
<evidence type="ECO:0000313" key="14">
    <source>
        <dbReference type="Proteomes" id="UP000004129"/>
    </source>
</evidence>
<feature type="domain" description="Methyl-accepting transducer" evidence="11">
    <location>
        <begin position="375"/>
        <end position="646"/>
    </location>
</feature>
<dbReference type="PATRIC" id="fig|679201.3.peg.1177"/>
<dbReference type="HOGENOM" id="CLU_000445_107_19_9"/>
<comment type="similarity">
    <text evidence="8">Belongs to the methyl-accepting chemotaxis (MCP) protein family.</text>
</comment>